<protein>
    <submittedName>
        <fullName evidence="1">Uncharacterized protein</fullName>
    </submittedName>
</protein>
<reference evidence="1" key="1">
    <citation type="submission" date="2022-03" db="EMBL/GenBank/DDBJ databases">
        <title>Draft genome sequence of Aduncisulcus paluster, a free-living microaerophilic Fornicata.</title>
        <authorList>
            <person name="Yuyama I."/>
            <person name="Kume K."/>
            <person name="Tamura T."/>
            <person name="Inagaki Y."/>
            <person name="Hashimoto T."/>
        </authorList>
    </citation>
    <scope>NUCLEOTIDE SEQUENCE</scope>
    <source>
        <strain evidence="1">NY0171</strain>
    </source>
</reference>
<dbReference type="EMBL" id="BQXS01012618">
    <property type="protein sequence ID" value="GKT25859.1"/>
    <property type="molecule type" value="Genomic_DNA"/>
</dbReference>
<name>A0ABQ5K1Y6_9EUKA</name>
<organism evidence="1 2">
    <name type="scientific">Aduncisulcus paluster</name>
    <dbReference type="NCBI Taxonomy" id="2918883"/>
    <lineage>
        <taxon>Eukaryota</taxon>
        <taxon>Metamonada</taxon>
        <taxon>Carpediemonas-like organisms</taxon>
        <taxon>Aduncisulcus</taxon>
    </lineage>
</organism>
<sequence length="217" mass="24719">MIHDTSIKSPWLAKYGSFYFYHFQQKLESYRALGGEAPLCALIQPDVRMMLESVGGVKLITSEEASDAAELKENEREFLLSLESHFGRKSALDTLYAFSNIKLFTVASGAVAVYIRKYHEAMRLMASDETLSDELLYKQFIKGIKHDHFKIRLQAAMQGEPKNLSSLTKVTFEQLAFVTTVQTTSGATVDVPCLRKYTLEDLNEFFLRYDAYKSNPR</sequence>
<evidence type="ECO:0000313" key="2">
    <source>
        <dbReference type="Proteomes" id="UP001057375"/>
    </source>
</evidence>
<accession>A0ABQ5K1Y6</accession>
<comment type="caution">
    <text evidence="1">The sequence shown here is derived from an EMBL/GenBank/DDBJ whole genome shotgun (WGS) entry which is preliminary data.</text>
</comment>
<feature type="non-terminal residue" evidence="1">
    <location>
        <position position="217"/>
    </location>
</feature>
<evidence type="ECO:0000313" key="1">
    <source>
        <dbReference type="EMBL" id="GKT25859.1"/>
    </source>
</evidence>
<proteinExistence type="predicted"/>
<dbReference type="Proteomes" id="UP001057375">
    <property type="component" value="Unassembled WGS sequence"/>
</dbReference>
<keyword evidence="2" id="KW-1185">Reference proteome</keyword>
<gene>
    <name evidence="1" type="ORF">ADUPG1_013163</name>
</gene>